<evidence type="ECO:0000256" key="5">
    <source>
        <dbReference type="ARBA" id="ARBA00022679"/>
    </source>
</evidence>
<evidence type="ECO:0000256" key="2">
    <source>
        <dbReference type="ARBA" id="ARBA00010699"/>
    </source>
</evidence>
<reference evidence="11 12" key="1">
    <citation type="submission" date="2024-02" db="EMBL/GenBank/DDBJ databases">
        <title>Rhodopirellula caenicola NBRC 110016.</title>
        <authorList>
            <person name="Ichikawa N."/>
            <person name="Katano-Makiyama Y."/>
            <person name="Hidaka K."/>
        </authorList>
    </citation>
    <scope>NUCLEOTIDE SEQUENCE [LARGE SCALE GENOMIC DNA]</scope>
    <source>
        <strain evidence="11 12">NBRC 110016</strain>
    </source>
</reference>
<dbReference type="Pfam" id="PF00551">
    <property type="entry name" value="Formyl_trans_N"/>
    <property type="match status" value="1"/>
</dbReference>
<dbReference type="SUPFAM" id="SSF53328">
    <property type="entry name" value="Formyltransferase"/>
    <property type="match status" value="1"/>
</dbReference>
<dbReference type="Gene3D" id="3.10.25.10">
    <property type="entry name" value="Formyl transferase, C-terminal domain"/>
    <property type="match status" value="1"/>
</dbReference>
<dbReference type="SUPFAM" id="SSF50486">
    <property type="entry name" value="FMT C-terminal domain-like"/>
    <property type="match status" value="1"/>
</dbReference>
<keyword evidence="12" id="KW-1185">Reference proteome</keyword>
<dbReference type="PANTHER" id="PTHR11138">
    <property type="entry name" value="METHIONYL-TRNA FORMYLTRANSFERASE"/>
    <property type="match status" value="1"/>
</dbReference>
<evidence type="ECO:0000256" key="8">
    <source>
        <dbReference type="HAMAP-Rule" id="MF_00182"/>
    </source>
</evidence>
<comment type="catalytic activity">
    <reaction evidence="7 8">
        <text>L-methionyl-tRNA(fMet) + (6R)-10-formyltetrahydrofolate = N-formyl-L-methionyl-tRNA(fMet) + (6S)-5,6,7,8-tetrahydrofolate + H(+)</text>
        <dbReference type="Rhea" id="RHEA:24380"/>
        <dbReference type="Rhea" id="RHEA-COMP:9952"/>
        <dbReference type="Rhea" id="RHEA-COMP:9953"/>
        <dbReference type="ChEBI" id="CHEBI:15378"/>
        <dbReference type="ChEBI" id="CHEBI:57453"/>
        <dbReference type="ChEBI" id="CHEBI:78530"/>
        <dbReference type="ChEBI" id="CHEBI:78844"/>
        <dbReference type="ChEBI" id="CHEBI:195366"/>
        <dbReference type="EC" id="2.1.2.9"/>
    </reaction>
</comment>
<protein>
    <recommendedName>
        <fullName evidence="4 8">Methionyl-tRNA formyltransferase</fullName>
        <ecNumber evidence="3 8">2.1.2.9</ecNumber>
    </recommendedName>
</protein>
<keyword evidence="5 8" id="KW-0808">Transferase</keyword>
<evidence type="ECO:0000256" key="1">
    <source>
        <dbReference type="ARBA" id="ARBA00002606"/>
    </source>
</evidence>
<comment type="similarity">
    <text evidence="2 8">Belongs to the Fmt family.</text>
</comment>
<dbReference type="CDD" id="cd08646">
    <property type="entry name" value="FMT_core_Met-tRNA-FMT_N"/>
    <property type="match status" value="1"/>
</dbReference>
<evidence type="ECO:0000313" key="12">
    <source>
        <dbReference type="Proteomes" id="UP001416858"/>
    </source>
</evidence>
<dbReference type="Proteomes" id="UP001416858">
    <property type="component" value="Unassembled WGS sequence"/>
</dbReference>
<dbReference type="HAMAP" id="MF_00182">
    <property type="entry name" value="Formyl_trans"/>
    <property type="match status" value="1"/>
</dbReference>
<evidence type="ECO:0000313" key="11">
    <source>
        <dbReference type="EMBL" id="GAA5508836.1"/>
    </source>
</evidence>
<comment type="function">
    <text evidence="1 8">Attaches a formyl group to the free amino group of methionyl-tRNA(fMet). The formyl group appears to play a dual role in the initiator identity of N-formylmethionyl-tRNA by promoting its recognition by IF2 and preventing the misappropriation of this tRNA by the elongation apparatus.</text>
</comment>
<dbReference type="NCBIfam" id="TIGR00460">
    <property type="entry name" value="fmt"/>
    <property type="match status" value="1"/>
</dbReference>
<dbReference type="InterPro" id="IPR041711">
    <property type="entry name" value="Met-tRNA-FMT_N"/>
</dbReference>
<evidence type="ECO:0000259" key="9">
    <source>
        <dbReference type="Pfam" id="PF00551"/>
    </source>
</evidence>
<dbReference type="RefSeq" id="WP_345685592.1">
    <property type="nucleotide sequence ID" value="NZ_BAABRO010000011.1"/>
</dbReference>
<dbReference type="InterPro" id="IPR002376">
    <property type="entry name" value="Formyl_transf_N"/>
</dbReference>
<evidence type="ECO:0000256" key="7">
    <source>
        <dbReference type="ARBA" id="ARBA00048558"/>
    </source>
</evidence>
<comment type="caution">
    <text evidence="11">The sequence shown here is derived from an EMBL/GenBank/DDBJ whole genome shotgun (WGS) entry which is preliminary data.</text>
</comment>
<dbReference type="Pfam" id="PF02911">
    <property type="entry name" value="Formyl_trans_C"/>
    <property type="match status" value="1"/>
</dbReference>
<dbReference type="InterPro" id="IPR037022">
    <property type="entry name" value="Formyl_trans_C_sf"/>
</dbReference>
<dbReference type="InterPro" id="IPR005793">
    <property type="entry name" value="Formyl_trans_C"/>
</dbReference>
<dbReference type="InterPro" id="IPR011034">
    <property type="entry name" value="Formyl_transferase-like_C_sf"/>
</dbReference>
<proteinExistence type="inferred from homology"/>
<feature type="binding site" evidence="8">
    <location>
        <begin position="115"/>
        <end position="118"/>
    </location>
    <ligand>
        <name>(6S)-5,6,7,8-tetrahydrofolate</name>
        <dbReference type="ChEBI" id="CHEBI:57453"/>
    </ligand>
</feature>
<accession>A0ABP9VVY4</accession>
<dbReference type="InterPro" id="IPR036477">
    <property type="entry name" value="Formyl_transf_N_sf"/>
</dbReference>
<name>A0ABP9VVY4_9BACT</name>
<dbReference type="InterPro" id="IPR044135">
    <property type="entry name" value="Met-tRNA-FMT_C"/>
</dbReference>
<sequence>MPDSDKLRIIAMGTGPFAVPSLEALRAAGHEFVLVVTRPQPPVKSRKGAPPSPVRQWATENNLPLFDPPCINDESAVERLNRVAADLLVVCDYGQILKPAALATAPLGGINLHGSLLPAYRGAAPVQRALLSGDAVTGVSVIHMTPRLDGGPILATRQTPIADDETAGELEDRLAKIGVQATLEAVELLSTWDRSSPIGTPQDKTKVTRAARLSKAEAEINWNQPARMIDCHVRGMQPWPIAFCFVPVAGKDEPIRVAIKQVQRLDAVPAGVSPGTVEVDGEGRFKVASQDDWVQIVRLQPAGKREMAAEEFLRGHQPMNLASRNENAAN</sequence>
<dbReference type="CDD" id="cd08704">
    <property type="entry name" value="Met_tRNA_FMT_C"/>
    <property type="match status" value="1"/>
</dbReference>
<dbReference type="EMBL" id="BAABRO010000011">
    <property type="protein sequence ID" value="GAA5508836.1"/>
    <property type="molecule type" value="Genomic_DNA"/>
</dbReference>
<dbReference type="PANTHER" id="PTHR11138:SF5">
    <property type="entry name" value="METHIONYL-TRNA FORMYLTRANSFERASE, MITOCHONDRIAL"/>
    <property type="match status" value="1"/>
</dbReference>
<dbReference type="EC" id="2.1.2.9" evidence="3 8"/>
<dbReference type="InterPro" id="IPR005794">
    <property type="entry name" value="Fmt"/>
</dbReference>
<keyword evidence="6 8" id="KW-0648">Protein biosynthesis</keyword>
<evidence type="ECO:0000256" key="6">
    <source>
        <dbReference type="ARBA" id="ARBA00022917"/>
    </source>
</evidence>
<evidence type="ECO:0000256" key="4">
    <source>
        <dbReference type="ARBA" id="ARBA00016014"/>
    </source>
</evidence>
<gene>
    <name evidence="8 11" type="primary">fmt</name>
    <name evidence="11" type="ORF">Rcae01_04305</name>
</gene>
<organism evidence="11 12">
    <name type="scientific">Novipirellula caenicola</name>
    <dbReference type="NCBI Taxonomy" id="1536901"/>
    <lineage>
        <taxon>Bacteria</taxon>
        <taxon>Pseudomonadati</taxon>
        <taxon>Planctomycetota</taxon>
        <taxon>Planctomycetia</taxon>
        <taxon>Pirellulales</taxon>
        <taxon>Pirellulaceae</taxon>
        <taxon>Novipirellula</taxon>
    </lineage>
</organism>
<feature type="domain" description="Formyl transferase N-terminal" evidence="9">
    <location>
        <begin position="8"/>
        <end position="186"/>
    </location>
</feature>
<evidence type="ECO:0000259" key="10">
    <source>
        <dbReference type="Pfam" id="PF02911"/>
    </source>
</evidence>
<dbReference type="Gene3D" id="3.40.50.170">
    <property type="entry name" value="Formyl transferase, N-terminal domain"/>
    <property type="match status" value="1"/>
</dbReference>
<evidence type="ECO:0000256" key="3">
    <source>
        <dbReference type="ARBA" id="ARBA00012261"/>
    </source>
</evidence>
<feature type="domain" description="Formyl transferase C-terminal" evidence="10">
    <location>
        <begin position="212"/>
        <end position="316"/>
    </location>
</feature>